<dbReference type="GO" id="GO:0004222">
    <property type="term" value="F:metalloendopeptidase activity"/>
    <property type="evidence" value="ECO:0007669"/>
    <property type="project" value="InterPro"/>
</dbReference>
<dbReference type="CDD" id="cd14246">
    <property type="entry name" value="ADAM17_MPD"/>
    <property type="match status" value="1"/>
</dbReference>
<feature type="active site" evidence="2">
    <location>
        <position position="392"/>
    </location>
</feature>
<dbReference type="GO" id="GO:0046872">
    <property type="term" value="F:metal ion binding"/>
    <property type="evidence" value="ECO:0007669"/>
    <property type="project" value="UniProtKB-KW"/>
</dbReference>
<dbReference type="Pfam" id="PF16698">
    <property type="entry name" value="ADAM17_MPD"/>
    <property type="match status" value="1"/>
</dbReference>
<dbReference type="Gene3D" id="4.10.70.10">
    <property type="entry name" value="Disintegrin domain"/>
    <property type="match status" value="1"/>
</dbReference>
<dbReference type="PANTHER" id="PTHR45702:SF6">
    <property type="entry name" value="DISINTEGRIN AND METALLOPROTEINASE DOMAIN-CONTAINING PROTEIN 17"/>
    <property type="match status" value="1"/>
</dbReference>
<dbReference type="InterPro" id="IPR036436">
    <property type="entry name" value="Disintegrin_dom_sf"/>
</dbReference>
<dbReference type="GO" id="GO:0007219">
    <property type="term" value="P:Notch signaling pathway"/>
    <property type="evidence" value="ECO:0007669"/>
    <property type="project" value="TreeGrafter"/>
</dbReference>
<keyword evidence="1" id="KW-1015">Disulfide bond</keyword>
<dbReference type="Pfam" id="PF00200">
    <property type="entry name" value="Disintegrin"/>
    <property type="match status" value="1"/>
</dbReference>
<evidence type="ECO:0000259" key="5">
    <source>
        <dbReference type="PROSITE" id="PS50215"/>
    </source>
</evidence>
<dbReference type="OrthoDB" id="2131567at2759"/>
<evidence type="ECO:0000256" key="1">
    <source>
        <dbReference type="ARBA" id="ARBA00023157"/>
    </source>
</evidence>
<feature type="domain" description="Peptidase M12B" evidence="5">
    <location>
        <begin position="215"/>
        <end position="459"/>
    </location>
</feature>
<name>A0A0N4U683_DRAME</name>
<dbReference type="GO" id="GO:0006509">
    <property type="term" value="P:membrane protein ectodomain proteolysis"/>
    <property type="evidence" value="ECO:0007669"/>
    <property type="project" value="TreeGrafter"/>
</dbReference>
<dbReference type="GO" id="GO:0005886">
    <property type="term" value="C:plasma membrane"/>
    <property type="evidence" value="ECO:0007669"/>
    <property type="project" value="TreeGrafter"/>
</dbReference>
<keyword evidence="2" id="KW-0479">Metal-binding</keyword>
<keyword evidence="2" id="KW-0862">Zinc</keyword>
<evidence type="ECO:0000313" key="8">
    <source>
        <dbReference type="Proteomes" id="UP000274756"/>
    </source>
</evidence>
<dbReference type="InterPro" id="IPR001762">
    <property type="entry name" value="Disintegrin_dom"/>
</dbReference>
<dbReference type="Proteomes" id="UP000038040">
    <property type="component" value="Unplaced"/>
</dbReference>
<feature type="binding site" evidence="2">
    <location>
        <position position="395"/>
    </location>
    <ligand>
        <name>Zn(2+)</name>
        <dbReference type="ChEBI" id="CHEBI:29105"/>
        <note>catalytic</note>
    </ligand>
</feature>
<keyword evidence="3" id="KW-0812">Transmembrane</keyword>
<dbReference type="InterPro" id="IPR024079">
    <property type="entry name" value="MetalloPept_cat_dom_sf"/>
</dbReference>
<dbReference type="SMART" id="SM00050">
    <property type="entry name" value="DISIN"/>
    <property type="match status" value="1"/>
</dbReference>
<comment type="caution">
    <text evidence="2">Lacks conserved residue(s) required for the propagation of feature annotation.</text>
</comment>
<dbReference type="EMBL" id="UYYG01001157">
    <property type="protein sequence ID" value="VDN56800.1"/>
    <property type="molecule type" value="Genomic_DNA"/>
</dbReference>
<dbReference type="Gene3D" id="4.10.70.30">
    <property type="match status" value="1"/>
</dbReference>
<dbReference type="PANTHER" id="PTHR45702">
    <property type="entry name" value="ADAM10/ADAM17 METALLOPEPTIDASE FAMILY MEMBER"/>
    <property type="match status" value="1"/>
</dbReference>
<sequence>MAHLLLQMASNNLKPLFRKLCHFQNEYFSGNIESLHEKLRNYEVIKISRRLEKRGANLSPFGYNRQEHVTFRAFNHRFDLYLTPKKAILHPNFSARTVNAFGHEGRFYVDPEEHFEGHVHGEKHSRVSVTFDEFGAMLGAIRVNGEIYIFEPVRFYDNEREANEVLVYRDSDMRSKFTTNGLKFCKAIQFNSSFDSVSSVFKRHKRSEQSLFSKNRCSLRLVADYRFFQSVGNGSLAFSARYLINVIDRVNVLYTSTEWGQDDDGRRLINMGFMIKDMLIHNESTYGPIEHYNAATNMKRNVNKLLEDFSHRQGSNEYCLVHLFTAQAFEDGVLGLGYISSPEIHSPGGICSIMSRSSNDKIVFYNTALSSVKTMHGGSVVTREADIVTAHELGHNWGATHDDESLECSPPYSEGGSYIMNTYSVSGYDDNNDRFSPCSKRMIAKVLSRKAERCFEEEKGAFCGNNKIENDSYGSYEECDVGGRLSGIDDKCCTWDCRLKPKAKCSPKNFPCCSEDCQFLPNTSLCLHENPLQCKLSSYCTGTSGECPEPKSIADGTRCLEDGECLNGQCLTFCERPSLNMKPCICHNEADSCLRCCRSENGTCQPYDYDPKYILKDGTRCIHGYCRNAICVKEVADVISHFWNIIDNIDETNFWKFVEDNLVGIITIVTLIFWIPVSVFIHHIVSIHYSLSNIFPRYFS</sequence>
<dbReference type="Pfam" id="PF13574">
    <property type="entry name" value="Reprolysin_2"/>
    <property type="match status" value="1"/>
</dbReference>
<proteinExistence type="predicted"/>
<evidence type="ECO:0000313" key="6">
    <source>
        <dbReference type="EMBL" id="VDN56800.1"/>
    </source>
</evidence>
<evidence type="ECO:0000256" key="3">
    <source>
        <dbReference type="SAM" id="Phobius"/>
    </source>
</evidence>
<dbReference type="STRING" id="318479.A0A0N4U683"/>
<evidence type="ECO:0000313" key="7">
    <source>
        <dbReference type="Proteomes" id="UP000038040"/>
    </source>
</evidence>
<dbReference type="Gene3D" id="3.40.390.10">
    <property type="entry name" value="Collagenase (Catalytic Domain)"/>
    <property type="match status" value="1"/>
</dbReference>
<feature type="transmembrane region" description="Helical" evidence="3">
    <location>
        <begin position="662"/>
        <end position="685"/>
    </location>
</feature>
<dbReference type="InterPro" id="IPR032029">
    <property type="entry name" value="ADAM17_MPD"/>
</dbReference>
<feature type="domain" description="Disintegrin" evidence="4">
    <location>
        <begin position="460"/>
        <end position="555"/>
    </location>
</feature>
<dbReference type="WBParaSite" id="DME_0000241301-mRNA-1">
    <property type="protein sequence ID" value="DME_0000241301-mRNA-1"/>
    <property type="gene ID" value="DME_0000241301"/>
</dbReference>
<dbReference type="PROSITE" id="PS50214">
    <property type="entry name" value="DISINTEGRIN_2"/>
    <property type="match status" value="1"/>
</dbReference>
<keyword evidence="3" id="KW-1133">Transmembrane helix</keyword>
<keyword evidence="3" id="KW-0472">Membrane</keyword>
<reference evidence="6 8" key="2">
    <citation type="submission" date="2018-11" db="EMBL/GenBank/DDBJ databases">
        <authorList>
            <consortium name="Pathogen Informatics"/>
        </authorList>
    </citation>
    <scope>NUCLEOTIDE SEQUENCE [LARGE SCALE GENOMIC DNA]</scope>
</reference>
<feature type="binding site" evidence="2">
    <location>
        <position position="401"/>
    </location>
    <ligand>
        <name>Zn(2+)</name>
        <dbReference type="ChEBI" id="CHEBI:29105"/>
        <note>catalytic</note>
    </ligand>
</feature>
<dbReference type="SUPFAM" id="SSF55486">
    <property type="entry name" value="Metalloproteases ('zincins'), catalytic domain"/>
    <property type="match status" value="1"/>
</dbReference>
<evidence type="ECO:0000259" key="4">
    <source>
        <dbReference type="PROSITE" id="PS50214"/>
    </source>
</evidence>
<organism evidence="7 9">
    <name type="scientific">Dracunculus medinensis</name>
    <name type="common">Guinea worm</name>
    <dbReference type="NCBI Taxonomy" id="318479"/>
    <lineage>
        <taxon>Eukaryota</taxon>
        <taxon>Metazoa</taxon>
        <taxon>Ecdysozoa</taxon>
        <taxon>Nematoda</taxon>
        <taxon>Chromadorea</taxon>
        <taxon>Rhabditida</taxon>
        <taxon>Spirurina</taxon>
        <taxon>Dracunculoidea</taxon>
        <taxon>Dracunculidae</taxon>
        <taxon>Dracunculus</taxon>
    </lineage>
</organism>
<protein>
    <submittedName>
        <fullName evidence="9">ADAM 17-like protease</fullName>
    </submittedName>
</protein>
<keyword evidence="8" id="KW-1185">Reference proteome</keyword>
<dbReference type="Proteomes" id="UP000274756">
    <property type="component" value="Unassembled WGS sequence"/>
</dbReference>
<evidence type="ECO:0000256" key="2">
    <source>
        <dbReference type="PROSITE-ProRule" id="PRU00276"/>
    </source>
</evidence>
<accession>A0A0N4U683</accession>
<dbReference type="InterPro" id="IPR001590">
    <property type="entry name" value="Peptidase_M12B"/>
</dbReference>
<reference evidence="9" key="1">
    <citation type="submission" date="2017-02" db="UniProtKB">
        <authorList>
            <consortium name="WormBaseParasite"/>
        </authorList>
    </citation>
    <scope>IDENTIFICATION</scope>
</reference>
<dbReference type="AlphaFoldDB" id="A0A0N4U683"/>
<feature type="binding site" evidence="2">
    <location>
        <position position="391"/>
    </location>
    <ligand>
        <name>Zn(2+)</name>
        <dbReference type="ChEBI" id="CHEBI:29105"/>
        <note>catalytic</note>
    </ligand>
</feature>
<evidence type="ECO:0000313" key="9">
    <source>
        <dbReference type="WBParaSite" id="DME_0000241301-mRNA-1"/>
    </source>
</evidence>
<gene>
    <name evidence="6" type="ORF">DME_LOCUS6773</name>
</gene>
<dbReference type="SUPFAM" id="SSF57552">
    <property type="entry name" value="Blood coagulation inhibitor (disintegrin)"/>
    <property type="match status" value="1"/>
</dbReference>
<dbReference type="PROSITE" id="PS50215">
    <property type="entry name" value="ADAM_MEPRO"/>
    <property type="match status" value="1"/>
</dbReference>
<dbReference type="FunFam" id="4.10.70.10:FF:000003">
    <property type="entry name" value="Disintegrin and metalloproteinase domain-containing protein 17"/>
    <property type="match status" value="1"/>
</dbReference>
<dbReference type="InterPro" id="IPR051489">
    <property type="entry name" value="ADAM_Metalloproteinase"/>
</dbReference>